<dbReference type="VEuPathDB" id="FungiDB:PSHT_00659"/>
<keyword evidence="4" id="KW-1185">Reference proteome</keyword>
<organism evidence="3 4">
    <name type="scientific">Puccinia striiformis</name>
    <dbReference type="NCBI Taxonomy" id="27350"/>
    <lineage>
        <taxon>Eukaryota</taxon>
        <taxon>Fungi</taxon>
        <taxon>Dikarya</taxon>
        <taxon>Basidiomycota</taxon>
        <taxon>Pucciniomycotina</taxon>
        <taxon>Pucciniomycetes</taxon>
        <taxon>Pucciniales</taxon>
        <taxon>Pucciniaceae</taxon>
        <taxon>Puccinia</taxon>
    </lineage>
</organism>
<name>A0A2S4WMH8_9BASI</name>
<reference evidence="4" key="3">
    <citation type="journal article" date="2018" name="Mol. Plant Microbe Interact.">
        <title>Genome sequence resources for the wheat stripe rust pathogen (Puccinia striiformis f. sp. tritici) and the barley stripe rust pathogen (Puccinia striiformis f. sp. hordei).</title>
        <authorList>
            <person name="Xia C."/>
            <person name="Wang M."/>
            <person name="Yin C."/>
            <person name="Cornejo O.E."/>
            <person name="Hulbert S.H."/>
            <person name="Chen X."/>
        </authorList>
    </citation>
    <scope>NUCLEOTIDE SEQUENCE [LARGE SCALE GENOMIC DNA]</scope>
    <source>
        <strain evidence="4">93TX-2</strain>
    </source>
</reference>
<feature type="region of interest" description="Disordered" evidence="1">
    <location>
        <begin position="81"/>
        <end position="106"/>
    </location>
</feature>
<dbReference type="Proteomes" id="UP000238274">
    <property type="component" value="Unassembled WGS sequence"/>
</dbReference>
<dbReference type="VEuPathDB" id="FungiDB:PSTT_01754"/>
<reference evidence="4" key="2">
    <citation type="journal article" date="2018" name="BMC Genomics">
        <title>Genomic insights into host adaptation between the wheat stripe rust pathogen (Puccinia striiformis f. sp. tritici) and the barley stripe rust pathogen (Puccinia striiformis f. sp. hordei).</title>
        <authorList>
            <person name="Xia C."/>
            <person name="Wang M."/>
            <person name="Yin C."/>
            <person name="Cornejo O.E."/>
            <person name="Hulbert S.H."/>
            <person name="Chen X."/>
        </authorList>
    </citation>
    <scope>NUCLEOTIDE SEQUENCE [LARGE SCALE GENOMIC DNA]</scope>
    <source>
        <strain evidence="4">93TX-2</strain>
    </source>
</reference>
<sequence length="106" mass="11442">MLQRGTIVLLATLIAALCFVDVSSGAPIHLWRRSTENNPHGLQDKPPSVPFDPKIWAKTHHNPSGVETSQACADEHAGTSLINQIETPSQASISSIRRGRLGENPP</sequence>
<keyword evidence="2" id="KW-0732">Signal</keyword>
<accession>A0A2S4WMH8</accession>
<feature type="compositionally biased region" description="Polar residues" evidence="1">
    <location>
        <begin position="81"/>
        <end position="95"/>
    </location>
</feature>
<evidence type="ECO:0000256" key="2">
    <source>
        <dbReference type="SAM" id="SignalP"/>
    </source>
</evidence>
<evidence type="ECO:0008006" key="5">
    <source>
        <dbReference type="Google" id="ProtNLM"/>
    </source>
</evidence>
<feature type="chain" id="PRO_5015442534" description="Secreted protein" evidence="2">
    <location>
        <begin position="26"/>
        <end position="106"/>
    </location>
</feature>
<dbReference type="EMBL" id="PKSM01000005">
    <property type="protein sequence ID" value="POW22959.1"/>
    <property type="molecule type" value="Genomic_DNA"/>
</dbReference>
<evidence type="ECO:0000256" key="1">
    <source>
        <dbReference type="SAM" id="MobiDB-lite"/>
    </source>
</evidence>
<protein>
    <recommendedName>
        <fullName evidence="5">Secreted protein</fullName>
    </recommendedName>
</protein>
<comment type="caution">
    <text evidence="3">The sequence shown here is derived from an EMBL/GenBank/DDBJ whole genome shotgun (WGS) entry which is preliminary data.</text>
</comment>
<dbReference type="AlphaFoldDB" id="A0A2S4WMH8"/>
<evidence type="ECO:0000313" key="3">
    <source>
        <dbReference type="EMBL" id="POW22959.1"/>
    </source>
</evidence>
<proteinExistence type="predicted"/>
<reference evidence="3 4" key="1">
    <citation type="submission" date="2017-12" db="EMBL/GenBank/DDBJ databases">
        <title>Gene loss provides genomic basis for host adaptation in cereal stripe rust fungi.</title>
        <authorList>
            <person name="Xia C."/>
        </authorList>
    </citation>
    <scope>NUCLEOTIDE SEQUENCE [LARGE SCALE GENOMIC DNA]</scope>
    <source>
        <strain evidence="3 4">93TX-2</strain>
    </source>
</reference>
<gene>
    <name evidence="3" type="ORF">PSHT_00659</name>
</gene>
<evidence type="ECO:0000313" key="4">
    <source>
        <dbReference type="Proteomes" id="UP000238274"/>
    </source>
</evidence>
<feature type="signal peptide" evidence="2">
    <location>
        <begin position="1"/>
        <end position="25"/>
    </location>
</feature>